<evidence type="ECO:0000256" key="15">
    <source>
        <dbReference type="RuleBase" id="RU366027"/>
    </source>
</evidence>
<evidence type="ECO:0000256" key="2">
    <source>
        <dbReference type="ARBA" id="ARBA00001604"/>
    </source>
</evidence>
<proteinExistence type="inferred from homology"/>
<dbReference type="PANTHER" id="PTHR40457">
    <property type="entry name" value="PHOSPHOLIPASE A1"/>
    <property type="match status" value="1"/>
</dbReference>
<comment type="catalytic activity">
    <reaction evidence="1 15">
        <text>a 1,2-diacyl-sn-glycero-3-phosphocholine + H2O = a 2-acyl-sn-glycero-3-phosphocholine + a fatty acid + H(+)</text>
        <dbReference type="Rhea" id="RHEA:18689"/>
        <dbReference type="ChEBI" id="CHEBI:15377"/>
        <dbReference type="ChEBI" id="CHEBI:15378"/>
        <dbReference type="ChEBI" id="CHEBI:28868"/>
        <dbReference type="ChEBI" id="CHEBI:57643"/>
        <dbReference type="ChEBI" id="CHEBI:57875"/>
        <dbReference type="EC" id="3.1.1.32"/>
    </reaction>
</comment>
<dbReference type="EC" id="3.1.1.4" evidence="15"/>
<keyword evidence="14 15" id="KW-0998">Cell outer membrane</keyword>
<evidence type="ECO:0000256" key="8">
    <source>
        <dbReference type="ARBA" id="ARBA00022729"/>
    </source>
</evidence>
<evidence type="ECO:0000256" key="9">
    <source>
        <dbReference type="ARBA" id="ARBA00022801"/>
    </source>
</evidence>
<keyword evidence="12 15" id="KW-0443">Lipid metabolism</keyword>
<dbReference type="PANTHER" id="PTHR40457:SF1">
    <property type="entry name" value="PHOSPHOLIPASE A1"/>
    <property type="match status" value="1"/>
</dbReference>
<evidence type="ECO:0000313" key="16">
    <source>
        <dbReference type="EMBL" id="AKZ62718.1"/>
    </source>
</evidence>
<evidence type="ECO:0000256" key="14">
    <source>
        <dbReference type="ARBA" id="ARBA00023237"/>
    </source>
</evidence>
<dbReference type="EC" id="3.1.1.32" evidence="15"/>
<comment type="subunit">
    <text evidence="4 15">Homodimer; dimerization is reversible, and the dimeric form is the active one.</text>
</comment>
<dbReference type="InterPro" id="IPR003187">
    <property type="entry name" value="PLipase_A1"/>
</dbReference>
<evidence type="ECO:0000256" key="6">
    <source>
        <dbReference type="ARBA" id="ARBA00022692"/>
    </source>
</evidence>
<dbReference type="SUPFAM" id="SSF56931">
    <property type="entry name" value="Outer membrane phospholipase A (OMPLA)"/>
    <property type="match status" value="1"/>
</dbReference>
<evidence type="ECO:0000256" key="4">
    <source>
        <dbReference type="ARBA" id="ARBA00011702"/>
    </source>
</evidence>
<keyword evidence="5" id="KW-1134">Transmembrane beta strand</keyword>
<comment type="cofactor">
    <cofactor evidence="15">
        <name>Ca(2+)</name>
        <dbReference type="ChEBI" id="CHEBI:29108"/>
    </cofactor>
    <text evidence="15">Binds 1 Ca(2+) ion per monomer. In the dimeric form the Ca(2+) is bound by different amino acids with binding of each Ca(2+) shared with ligands coming from each monomer. The Ca(2+) ion may have a role in catalysis.</text>
</comment>
<comment type="function">
    <text evidence="15">Hydrolysis of phosphatidylcholine with phospholipase A2 (EC 3.1.1.4) and phospholipase A1 (EC 3.1.1.32) activities.</text>
</comment>
<gene>
    <name evidence="16" type="ORF">F506_08555</name>
</gene>
<evidence type="ECO:0000256" key="13">
    <source>
        <dbReference type="ARBA" id="ARBA00023136"/>
    </source>
</evidence>
<evidence type="ECO:0000256" key="1">
    <source>
        <dbReference type="ARBA" id="ARBA00000111"/>
    </source>
</evidence>
<dbReference type="CDD" id="cd00541">
    <property type="entry name" value="OMPLA"/>
    <property type="match status" value="1"/>
</dbReference>
<keyword evidence="7 15" id="KW-0479">Metal-binding</keyword>
<keyword evidence="8" id="KW-0732">Signal</keyword>
<evidence type="ECO:0000256" key="5">
    <source>
        <dbReference type="ARBA" id="ARBA00022452"/>
    </source>
</evidence>
<keyword evidence="11 15" id="KW-0442">Lipid degradation</keyword>
<keyword evidence="17" id="KW-1185">Reference proteome</keyword>
<evidence type="ECO:0000256" key="10">
    <source>
        <dbReference type="ARBA" id="ARBA00022837"/>
    </source>
</evidence>
<dbReference type="InterPro" id="IPR036541">
    <property type="entry name" value="PLipase_A1_sf"/>
</dbReference>
<organism evidence="16 17">
    <name type="scientific">Herbaspirillum hiltneri N3</name>
    <dbReference type="NCBI Taxonomy" id="1262470"/>
    <lineage>
        <taxon>Bacteria</taxon>
        <taxon>Pseudomonadati</taxon>
        <taxon>Pseudomonadota</taxon>
        <taxon>Betaproteobacteria</taxon>
        <taxon>Burkholderiales</taxon>
        <taxon>Oxalobacteraceae</taxon>
        <taxon>Herbaspirillum</taxon>
    </lineage>
</organism>
<dbReference type="Gene3D" id="2.40.230.10">
    <property type="entry name" value="Phospholipase A1"/>
    <property type="match status" value="1"/>
</dbReference>
<comment type="similarity">
    <text evidence="3 15">Belongs to the phospholipase A1 family.</text>
</comment>
<dbReference type="EMBL" id="CP011409">
    <property type="protein sequence ID" value="AKZ62718.1"/>
    <property type="molecule type" value="Genomic_DNA"/>
</dbReference>
<sequence>MLLPSQPHTQRPFAPKRLILALTAIGALSLMQGASAGISLLQPPKLVDGNKPFTLTLLVTEDDHDSQTYAIPDNLAVAASADMTPPVQLRMEREAGAPAELTLKRGEFRKISYSATLPDYLRGVVRIETVGVDASPVLVAVIRPKDGKMPVPSAEGIALAGAATPSASVITPGTDASPIGIAPAALDLINIPRLSFHEPMYFAVGNSGGNRNAKFQLSFKFRIFQPEDMRSRGLIDNLYFGYTQYSLWDLQSPSAPFRDTSYRPSLFYYLPDLGIHNSILSRMAVSTGLEHESNGRDGAQSRGINSFFVEPTFTFGNLNDYQLRISPKVYTYLGPSSDNPDIGQYRGHADLKLAVGKPDGVEFSTTLRKGTRNSSGSADSTLSYPLAKLVPGMAGYLMASYFYGYGESLLTYNQKSTPQFRIGYALWR</sequence>
<comment type="catalytic activity">
    <reaction evidence="2 15">
        <text>a 1,2-diacyl-sn-glycero-3-phosphocholine + H2O = a 1-acyl-sn-glycero-3-phosphocholine + a fatty acid + H(+)</text>
        <dbReference type="Rhea" id="RHEA:15801"/>
        <dbReference type="ChEBI" id="CHEBI:15377"/>
        <dbReference type="ChEBI" id="CHEBI:15378"/>
        <dbReference type="ChEBI" id="CHEBI:28868"/>
        <dbReference type="ChEBI" id="CHEBI:57643"/>
        <dbReference type="ChEBI" id="CHEBI:58168"/>
        <dbReference type="EC" id="3.1.1.4"/>
    </reaction>
</comment>
<keyword evidence="9 15" id="KW-0378">Hydrolase</keyword>
<reference evidence="17" key="1">
    <citation type="journal article" date="2015" name="Genome Announc.">
        <title>Complete Genome Sequence of Herbaspirillum hiltneri N3 (DSM 17495), Isolated from Surface-Sterilized Wheat Roots.</title>
        <authorList>
            <person name="Guizelini D."/>
            <person name="Saizaki P.M."/>
            <person name="Coimbra N.A."/>
            <person name="Weiss V.A."/>
            <person name="Faoro H."/>
            <person name="Sfeir M.Z."/>
            <person name="Baura V.A."/>
            <person name="Monteiro R.A."/>
            <person name="Chubatsu L.S."/>
            <person name="Souza E.M."/>
            <person name="Cruz L.M."/>
            <person name="Pedrosa F.O."/>
            <person name="Raittz R.T."/>
            <person name="Marchaukoski J.N."/>
            <person name="Steffens M.B."/>
        </authorList>
    </citation>
    <scope>NUCLEOTIDE SEQUENCE [LARGE SCALE GENOMIC DNA]</scope>
    <source>
        <strain evidence="17">N3</strain>
    </source>
</reference>
<evidence type="ECO:0000256" key="7">
    <source>
        <dbReference type="ARBA" id="ARBA00022723"/>
    </source>
</evidence>
<dbReference type="RefSeq" id="WP_053196599.1">
    <property type="nucleotide sequence ID" value="NZ_CP011409.1"/>
</dbReference>
<keyword evidence="13" id="KW-0472">Membrane</keyword>
<evidence type="ECO:0000256" key="11">
    <source>
        <dbReference type="ARBA" id="ARBA00022963"/>
    </source>
</evidence>
<dbReference type="PRINTS" id="PR01486">
    <property type="entry name" value="PHPHLIPASEA1"/>
</dbReference>
<comment type="subcellular location">
    <subcellularLocation>
        <location evidence="15">Cell outer membrane</location>
        <topology evidence="15">Multi-pass membrane protein</topology>
    </subcellularLocation>
    <text evidence="15">One of the very few enzymes located there.</text>
</comment>
<evidence type="ECO:0000256" key="12">
    <source>
        <dbReference type="ARBA" id="ARBA00023098"/>
    </source>
</evidence>
<evidence type="ECO:0000313" key="17">
    <source>
        <dbReference type="Proteomes" id="UP000063429"/>
    </source>
</evidence>
<keyword evidence="6" id="KW-0812">Transmembrane</keyword>
<dbReference type="Proteomes" id="UP000063429">
    <property type="component" value="Chromosome"/>
</dbReference>
<keyword evidence="10 15" id="KW-0106">Calcium</keyword>
<protein>
    <recommendedName>
        <fullName evidence="15">Phospholipase A1</fullName>
        <ecNumber evidence="15">3.1.1.32</ecNumber>
        <ecNumber evidence="15">3.1.1.4</ecNumber>
    </recommendedName>
    <alternativeName>
        <fullName evidence="15">Phosphatidylcholine 1-acylhydrolase</fullName>
    </alternativeName>
</protein>
<dbReference type="Pfam" id="PF02253">
    <property type="entry name" value="PLA1"/>
    <property type="match status" value="1"/>
</dbReference>
<name>A0ABM5UZJ5_9BURK</name>
<accession>A0ABM5UZJ5</accession>
<evidence type="ECO:0000256" key="3">
    <source>
        <dbReference type="ARBA" id="ARBA00010525"/>
    </source>
</evidence>